<sequence>MTSSRNNYHQTAPHVFKALYALEQTQAAFALEGSLRELIKVRASQLNGCALCLDMHSADALQHGESARRLLALGAWEDAPFFSVRERAALLWTDSLTLLAERHAPDVVYREVALQFDEREIAELTLAIVTINAWNRFGVGFAMQPTR</sequence>
<dbReference type="Pfam" id="PF02627">
    <property type="entry name" value="CMD"/>
    <property type="match status" value="1"/>
</dbReference>
<dbReference type="PANTHER" id="PTHR34846:SF10">
    <property type="entry name" value="CYTOPLASMIC PROTEIN"/>
    <property type="match status" value="1"/>
</dbReference>
<comment type="caution">
    <text evidence="2">The sequence shown here is derived from an EMBL/GenBank/DDBJ whole genome shotgun (WGS) entry which is preliminary data.</text>
</comment>
<dbReference type="Proteomes" id="UP001158058">
    <property type="component" value="Unassembled WGS sequence"/>
</dbReference>
<dbReference type="KEGG" id="palc:A0T30_15730"/>
<evidence type="ECO:0000313" key="3">
    <source>
        <dbReference type="Proteomes" id="UP001158058"/>
    </source>
</evidence>
<dbReference type="RefSeq" id="WP_061905725.1">
    <property type="nucleotide sequence ID" value="NZ_CP014784.1"/>
</dbReference>
<dbReference type="AlphaFoldDB" id="A0AB73HTP8"/>
<dbReference type="PANTHER" id="PTHR34846">
    <property type="entry name" value="4-CARBOXYMUCONOLACTONE DECARBOXYLASE FAMILY PROTEIN (AFU_ORTHOLOGUE AFUA_6G11590)"/>
    <property type="match status" value="1"/>
</dbReference>
<dbReference type="InterPro" id="IPR003779">
    <property type="entry name" value="CMD-like"/>
</dbReference>
<accession>A0AB73HTP8</accession>
<organism evidence="2 3">
    <name type="scientific">Aquipseudomonas alcaligenes</name>
    <name type="common">Pseudomonas alcaligenes</name>
    <dbReference type="NCBI Taxonomy" id="43263"/>
    <lineage>
        <taxon>Bacteria</taxon>
        <taxon>Pseudomonadati</taxon>
        <taxon>Pseudomonadota</taxon>
        <taxon>Gammaproteobacteria</taxon>
        <taxon>Pseudomonadales</taxon>
        <taxon>Pseudomonadaceae</taxon>
        <taxon>Aquipseudomonas</taxon>
    </lineage>
</organism>
<dbReference type="Gene3D" id="1.20.1290.10">
    <property type="entry name" value="AhpD-like"/>
    <property type="match status" value="1"/>
</dbReference>
<dbReference type="InterPro" id="IPR004675">
    <property type="entry name" value="AhpD_core"/>
</dbReference>
<proteinExistence type="predicted"/>
<feature type="domain" description="Carboxymuconolactone decarboxylase-like" evidence="1">
    <location>
        <begin position="13"/>
        <end position="94"/>
    </location>
</feature>
<dbReference type="GeneID" id="42931252"/>
<name>A0AB73HTP8_AQUAC</name>
<dbReference type="EMBL" id="JAODZF010000001">
    <property type="protein sequence ID" value="MDH0141107.1"/>
    <property type="molecule type" value="Genomic_DNA"/>
</dbReference>
<dbReference type="SUPFAM" id="SSF69118">
    <property type="entry name" value="AhpD-like"/>
    <property type="match status" value="1"/>
</dbReference>
<dbReference type="NCBIfam" id="TIGR00778">
    <property type="entry name" value="ahpD_dom"/>
    <property type="match status" value="1"/>
</dbReference>
<reference evidence="2" key="1">
    <citation type="submission" date="2022-09" db="EMBL/GenBank/DDBJ databases">
        <title>Intensive care unit water sources are persistently colonized with multi-drug resistant bacteria and are the site of extensive horizontal gene transfer of antibiotic resistance genes.</title>
        <authorList>
            <person name="Diorio-Toth L."/>
        </authorList>
    </citation>
    <scope>NUCLEOTIDE SEQUENCE</scope>
    <source>
        <strain evidence="2">GD04146</strain>
    </source>
</reference>
<dbReference type="InterPro" id="IPR029032">
    <property type="entry name" value="AhpD-like"/>
</dbReference>
<evidence type="ECO:0000313" key="2">
    <source>
        <dbReference type="EMBL" id="MDH0141107.1"/>
    </source>
</evidence>
<evidence type="ECO:0000259" key="1">
    <source>
        <dbReference type="Pfam" id="PF02627"/>
    </source>
</evidence>
<dbReference type="GO" id="GO:0051920">
    <property type="term" value="F:peroxiredoxin activity"/>
    <property type="evidence" value="ECO:0007669"/>
    <property type="project" value="InterPro"/>
</dbReference>
<gene>
    <name evidence="2" type="ORF">N7380_02155</name>
</gene>
<protein>
    <submittedName>
        <fullName evidence="2">Carboxymuconolactone decarboxylase family protein</fullName>
    </submittedName>
</protein>